<dbReference type="AlphaFoldDB" id="A0A841BS45"/>
<reference evidence="3 4" key="1">
    <citation type="submission" date="2020-08" db="EMBL/GenBank/DDBJ databases">
        <title>Sequencing the genomes of 1000 actinobacteria strains.</title>
        <authorList>
            <person name="Klenk H.-P."/>
        </authorList>
    </citation>
    <scope>NUCLEOTIDE SEQUENCE [LARGE SCALE GENOMIC DNA]</scope>
    <source>
        <strain evidence="3 4">DSM 45362</strain>
    </source>
</reference>
<proteinExistence type="predicted"/>
<organism evidence="3 4">
    <name type="scientific">Allocatelliglobosispora scoriae</name>
    <dbReference type="NCBI Taxonomy" id="643052"/>
    <lineage>
        <taxon>Bacteria</taxon>
        <taxon>Bacillati</taxon>
        <taxon>Actinomycetota</taxon>
        <taxon>Actinomycetes</taxon>
        <taxon>Micromonosporales</taxon>
        <taxon>Micromonosporaceae</taxon>
        <taxon>Allocatelliglobosispora</taxon>
    </lineage>
</organism>
<evidence type="ECO:0000313" key="4">
    <source>
        <dbReference type="Proteomes" id="UP000587527"/>
    </source>
</evidence>
<keyword evidence="1" id="KW-0472">Membrane</keyword>
<keyword evidence="1" id="KW-1133">Transmembrane helix</keyword>
<protein>
    <recommendedName>
        <fullName evidence="2">DUF4190 domain-containing protein</fullName>
    </recommendedName>
</protein>
<accession>A0A841BS45</accession>
<comment type="caution">
    <text evidence="3">The sequence shown here is derived from an EMBL/GenBank/DDBJ whole genome shotgun (WGS) entry which is preliminary data.</text>
</comment>
<feature type="transmembrane region" description="Helical" evidence="1">
    <location>
        <begin position="73"/>
        <end position="93"/>
    </location>
</feature>
<evidence type="ECO:0000313" key="3">
    <source>
        <dbReference type="EMBL" id="MBB5869552.1"/>
    </source>
</evidence>
<feature type="transmembrane region" description="Helical" evidence="1">
    <location>
        <begin position="28"/>
        <end position="52"/>
    </location>
</feature>
<keyword evidence="4" id="KW-1185">Reference proteome</keyword>
<sequence>MTYPYGSPGTSVFPTPVTGPAAASAINALVFGILAVFIGWFSCGLMALFAIISGHVGLKATRYGARPGRGMAVTGLILGYVMLLPNALIYPALFPAQTARIVRDFTDFFQAL</sequence>
<dbReference type="Pfam" id="PF13828">
    <property type="entry name" value="DUF4190"/>
    <property type="match status" value="1"/>
</dbReference>
<keyword evidence="1" id="KW-0812">Transmembrane</keyword>
<evidence type="ECO:0000256" key="1">
    <source>
        <dbReference type="SAM" id="Phobius"/>
    </source>
</evidence>
<evidence type="ECO:0000259" key="2">
    <source>
        <dbReference type="Pfam" id="PF13828"/>
    </source>
</evidence>
<dbReference type="RefSeq" id="WP_184836245.1">
    <property type="nucleotide sequence ID" value="NZ_JACHMN010000002.1"/>
</dbReference>
<gene>
    <name evidence="3" type="ORF">F4553_002931</name>
</gene>
<feature type="domain" description="DUF4190" evidence="2">
    <location>
        <begin position="25"/>
        <end position="84"/>
    </location>
</feature>
<dbReference type="InterPro" id="IPR025241">
    <property type="entry name" value="DUF4190"/>
</dbReference>
<name>A0A841BS45_9ACTN</name>
<dbReference type="Proteomes" id="UP000587527">
    <property type="component" value="Unassembled WGS sequence"/>
</dbReference>
<dbReference type="EMBL" id="JACHMN010000002">
    <property type="protein sequence ID" value="MBB5869552.1"/>
    <property type="molecule type" value="Genomic_DNA"/>
</dbReference>